<feature type="compositionally biased region" description="Basic and acidic residues" evidence="1">
    <location>
        <begin position="233"/>
        <end position="250"/>
    </location>
</feature>
<proteinExistence type="predicted"/>
<dbReference type="InterPro" id="IPR008144">
    <property type="entry name" value="Guanylate_kin-like_dom"/>
</dbReference>
<evidence type="ECO:0000313" key="4">
    <source>
        <dbReference type="Proteomes" id="UP000053831"/>
    </source>
</evidence>
<dbReference type="OrthoDB" id="10257415at2759"/>
<comment type="caution">
    <text evidence="3">The sequence shown here is derived from an EMBL/GenBank/DDBJ whole genome shotgun (WGS) entry which is preliminary data.</text>
</comment>
<dbReference type="AlphaFoldDB" id="A0A0N0RT77"/>
<dbReference type="SUPFAM" id="SSF52540">
    <property type="entry name" value="P-loop containing nucleoside triphosphate hydrolases"/>
    <property type="match status" value="1"/>
</dbReference>
<feature type="region of interest" description="Disordered" evidence="1">
    <location>
        <begin position="503"/>
        <end position="531"/>
    </location>
</feature>
<dbReference type="InterPro" id="IPR008145">
    <property type="entry name" value="GK/Ca_channel_bsu"/>
</dbReference>
<accession>A0A0N0RT77</accession>
<dbReference type="InterPro" id="IPR021861">
    <property type="entry name" value="THO_THOC1"/>
</dbReference>
<dbReference type="Pfam" id="PF00625">
    <property type="entry name" value="Guanylate_kin"/>
    <property type="match status" value="1"/>
</dbReference>
<evidence type="ECO:0000259" key="2">
    <source>
        <dbReference type="PROSITE" id="PS50052"/>
    </source>
</evidence>
<name>A0A0N0RT77_ESCWE</name>
<organism evidence="3 4">
    <name type="scientific">Escovopsis weberi</name>
    <dbReference type="NCBI Taxonomy" id="150374"/>
    <lineage>
        <taxon>Eukaryota</taxon>
        <taxon>Fungi</taxon>
        <taxon>Dikarya</taxon>
        <taxon>Ascomycota</taxon>
        <taxon>Pezizomycotina</taxon>
        <taxon>Sordariomycetes</taxon>
        <taxon>Hypocreomycetidae</taxon>
        <taxon>Hypocreales</taxon>
        <taxon>Hypocreaceae</taxon>
        <taxon>Escovopsis</taxon>
    </lineage>
</organism>
<evidence type="ECO:0000313" key="3">
    <source>
        <dbReference type="EMBL" id="KOS18522.1"/>
    </source>
</evidence>
<feature type="compositionally biased region" description="Polar residues" evidence="1">
    <location>
        <begin position="812"/>
        <end position="822"/>
    </location>
</feature>
<dbReference type="InterPro" id="IPR027417">
    <property type="entry name" value="P-loop_NTPase"/>
</dbReference>
<dbReference type="STRING" id="150374.A0A0N0RT77"/>
<feature type="domain" description="Guanylate kinase-like" evidence="2">
    <location>
        <begin position="639"/>
        <end position="761"/>
    </location>
</feature>
<dbReference type="PANTHER" id="PTHR13265:SF0">
    <property type="entry name" value="HPR1"/>
    <property type="match status" value="1"/>
</dbReference>
<dbReference type="EMBL" id="LGSR01000020">
    <property type="protein sequence ID" value="KOS18522.1"/>
    <property type="molecule type" value="Genomic_DNA"/>
</dbReference>
<sequence>MPALNVENPGVASVSTFGALLLDLLGEASAAKQVTTIEPALNKSDFHDLYNRVLSSLSRNGSHGPARDAPPAETLKARQFAVVETAARDLFGKLIATTVIDSPDFVKMWNLLDILSILSDDGLCDPALLFWLVEELLDSQTIAGCRKIFDFLESRRERITAKHFKQKNLVILRSCNELLRRLSRAEDTAFCGRVFIFMFQSFPLGDRSSVNLRGEYHVENVTSYELPSEEDDASKMEVDRQPNIPREAETRGSQPPKGASTASTPAPQAKPLDPDALYPLFWSLQESFSQPLKLFDPDHFAKFRSNLDSTMKAFRILQDDASQSSRSMENLRRTLKRRREDGPTEAQPEAFNPKYLTSKDLFQLEISDLSFRRHVLVQALIITDFLLSLSAGERERITNINVSNKSVIYPDQLSEENTKWAADMKKSISEYLKKGFEGPYFFRMVETVLARDKNWVFWKMASCPPIQRDPVSPASFNEAKDAAQRMAASKRLRVTPMGAMPLDFLRGEDDDNSNSNSERGGGGGGGGSALESLKAPERHQLPALASFQRKIADDDFEIEMPTSGATRAAAVAGKASKSWRALRIASRSRLAAFDRIDDPKKIDIIFADRPADADANGDGDAAAEDADPPAAEESMPRSRDPLILCAPRPADARALAQALMARHRGVFAPVVRHTTRAAAAGEAGGRAFHFVAPQEFNQLRDSDRLVEYGTRDGADYGTSTKAIDAVAETGKVPIIELDLEAAQFAKDMDFQARYVLIGSESEGPKDLFNTIISNTDPETAVDDLADFIFERGGGGDTKPSGSDLNRDAAMQDVSTDTVGNTT</sequence>
<dbReference type="PANTHER" id="PTHR13265">
    <property type="entry name" value="THO COMPLEX SUBUNIT 1"/>
    <property type="match status" value="1"/>
</dbReference>
<feature type="region of interest" description="Disordered" evidence="1">
    <location>
        <begin position="613"/>
        <end position="639"/>
    </location>
</feature>
<dbReference type="Gene3D" id="3.40.50.300">
    <property type="entry name" value="P-loop containing nucleotide triphosphate hydrolases"/>
    <property type="match status" value="1"/>
</dbReference>
<dbReference type="GO" id="GO:0000445">
    <property type="term" value="C:THO complex part of transcription export complex"/>
    <property type="evidence" value="ECO:0007669"/>
    <property type="project" value="TreeGrafter"/>
</dbReference>
<protein>
    <submittedName>
        <fullName evidence="3">THO complex subunit 1</fullName>
    </submittedName>
</protein>
<feature type="compositionally biased region" description="Acidic residues" evidence="1">
    <location>
        <begin position="615"/>
        <end position="627"/>
    </location>
</feature>
<dbReference type="Proteomes" id="UP000053831">
    <property type="component" value="Unassembled WGS sequence"/>
</dbReference>
<keyword evidence="4" id="KW-1185">Reference proteome</keyword>
<evidence type="ECO:0000256" key="1">
    <source>
        <dbReference type="SAM" id="MobiDB-lite"/>
    </source>
</evidence>
<dbReference type="GO" id="GO:0006406">
    <property type="term" value="P:mRNA export from nucleus"/>
    <property type="evidence" value="ECO:0007669"/>
    <property type="project" value="TreeGrafter"/>
</dbReference>
<dbReference type="SMART" id="SM00072">
    <property type="entry name" value="GuKc"/>
    <property type="match status" value="1"/>
</dbReference>
<feature type="compositionally biased region" description="Gly residues" evidence="1">
    <location>
        <begin position="519"/>
        <end position="528"/>
    </location>
</feature>
<feature type="region of interest" description="Disordered" evidence="1">
    <location>
        <begin position="223"/>
        <end position="271"/>
    </location>
</feature>
<dbReference type="Pfam" id="PF11957">
    <property type="entry name" value="efThoc1"/>
    <property type="match status" value="1"/>
</dbReference>
<reference evidence="3 4" key="1">
    <citation type="submission" date="2015-07" db="EMBL/GenBank/DDBJ databases">
        <title>The genome of the fungus Escovopsis weberi, a specialized disease agent of ant agriculture.</title>
        <authorList>
            <person name="de Man T.J."/>
            <person name="Stajich J.E."/>
            <person name="Kubicek C.P."/>
            <person name="Chenthamara K."/>
            <person name="Atanasova L."/>
            <person name="Druzhinina I.S."/>
            <person name="Birnbaum S."/>
            <person name="Barribeau S.M."/>
            <person name="Teiling C."/>
            <person name="Suen G."/>
            <person name="Currie C."/>
            <person name="Gerardo N.M."/>
        </authorList>
    </citation>
    <scope>NUCLEOTIDE SEQUENCE [LARGE SCALE GENOMIC DNA]</scope>
</reference>
<gene>
    <name evidence="3" type="ORF">ESCO_001137</name>
</gene>
<feature type="region of interest" description="Disordered" evidence="1">
    <location>
        <begin position="323"/>
        <end position="350"/>
    </location>
</feature>
<feature type="region of interest" description="Disordered" evidence="1">
    <location>
        <begin position="791"/>
        <end position="822"/>
    </location>
</feature>
<dbReference type="PROSITE" id="PS50052">
    <property type="entry name" value="GUANYLATE_KINASE_2"/>
    <property type="match status" value="1"/>
</dbReference>